<dbReference type="RefSeq" id="WP_005706090.1">
    <property type="nucleotide sequence ID" value="NZ_CP038817.1"/>
</dbReference>
<dbReference type="GeneID" id="78224388"/>
<gene>
    <name evidence="1" type="ORF">E5Q53_04665</name>
</gene>
<sequence length="54" mass="6480">MFEYDPNKSEIKLGIAKLNDKHWSAIFTLRGKNIRLISVRRSRKKEIELYETNQ</sequence>
<name>A0AAE6JR25_HAEPH</name>
<dbReference type="Proteomes" id="UP000323974">
    <property type="component" value="Chromosome"/>
</dbReference>
<reference evidence="1 2" key="1">
    <citation type="submission" date="2019-04" db="EMBL/GenBank/DDBJ databases">
        <title>Complete Genome and Methylome Analysis of Haemophilus haemolyticus NEB129.</title>
        <authorList>
            <person name="Fomenkov A."/>
            <person name="Roberts R.J."/>
            <person name="Anton B.P."/>
            <person name="Vincze T."/>
        </authorList>
    </citation>
    <scope>NUCLEOTIDE SEQUENCE [LARGE SCALE GENOMIC DNA]</scope>
    <source>
        <strain evidence="1 2">NEB129</strain>
    </source>
</reference>
<dbReference type="AlphaFoldDB" id="A0AAE6JR25"/>
<dbReference type="KEGG" id="hpaa:E5Q53_04665"/>
<accession>A0AAE6JR25</accession>
<organism evidence="1 2">
    <name type="scientific">Haemophilus parahaemolyticus</name>
    <dbReference type="NCBI Taxonomy" id="735"/>
    <lineage>
        <taxon>Bacteria</taxon>
        <taxon>Pseudomonadati</taxon>
        <taxon>Pseudomonadota</taxon>
        <taxon>Gammaproteobacteria</taxon>
        <taxon>Pasteurellales</taxon>
        <taxon>Pasteurellaceae</taxon>
        <taxon>Haemophilus</taxon>
    </lineage>
</organism>
<evidence type="ECO:0000313" key="1">
    <source>
        <dbReference type="EMBL" id="QEN10792.1"/>
    </source>
</evidence>
<protein>
    <submittedName>
        <fullName evidence="1">BrnT family toxin</fullName>
    </submittedName>
</protein>
<dbReference type="EMBL" id="CP038817">
    <property type="protein sequence ID" value="QEN10792.1"/>
    <property type="molecule type" value="Genomic_DNA"/>
</dbReference>
<evidence type="ECO:0000313" key="2">
    <source>
        <dbReference type="Proteomes" id="UP000323974"/>
    </source>
</evidence>
<proteinExistence type="predicted"/>